<reference evidence="1" key="1">
    <citation type="submission" date="2022-05" db="EMBL/GenBank/DDBJ databases">
        <authorList>
            <person name="Colautti A."/>
            <person name="Iacumin L."/>
        </authorList>
    </citation>
    <scope>NUCLEOTIDE SEQUENCE</scope>
    <source>
        <strain evidence="1">DSM 30747</strain>
    </source>
</reference>
<dbReference type="Proteomes" id="UP001152172">
    <property type="component" value="Unassembled WGS sequence"/>
</dbReference>
<sequence>MVADQWELFPLAKPIKSQPGRRYAKMRTDLKEGYIVRYADDFKIICPDWKSAQKWYHAVKLCR</sequence>
<comment type="caution">
    <text evidence="1">The sequence shown here is derived from an EMBL/GenBank/DDBJ whole genome shotgun (WGS) entry which is preliminary data.</text>
</comment>
<dbReference type="RefSeq" id="WP_269921900.1">
    <property type="nucleotide sequence ID" value="NZ_JAMKBI010000005.1"/>
</dbReference>
<accession>A0A9X3L927</accession>
<dbReference type="AlphaFoldDB" id="A0A9X3L927"/>
<evidence type="ECO:0000313" key="1">
    <source>
        <dbReference type="EMBL" id="MCZ8533367.1"/>
    </source>
</evidence>
<keyword evidence="2" id="KW-1185">Reference proteome</keyword>
<name>A0A9X3L927_9BACI</name>
<organism evidence="1 2">
    <name type="scientific">Psychrobacillus psychrodurans</name>
    <dbReference type="NCBI Taxonomy" id="126157"/>
    <lineage>
        <taxon>Bacteria</taxon>
        <taxon>Bacillati</taxon>
        <taxon>Bacillota</taxon>
        <taxon>Bacilli</taxon>
        <taxon>Bacillales</taxon>
        <taxon>Bacillaceae</taxon>
        <taxon>Psychrobacillus</taxon>
    </lineage>
</organism>
<dbReference type="EMBL" id="JAMKBI010000005">
    <property type="protein sequence ID" value="MCZ8533367.1"/>
    <property type="molecule type" value="Genomic_DNA"/>
</dbReference>
<evidence type="ECO:0008006" key="3">
    <source>
        <dbReference type="Google" id="ProtNLM"/>
    </source>
</evidence>
<gene>
    <name evidence="1" type="ORF">M9R61_08495</name>
</gene>
<evidence type="ECO:0000313" key="2">
    <source>
        <dbReference type="Proteomes" id="UP001152172"/>
    </source>
</evidence>
<proteinExistence type="predicted"/>
<protein>
    <recommendedName>
        <fullName evidence="3">Reverse transcriptase (RNA-dependent DNA polymerase)</fullName>
    </recommendedName>
</protein>